<dbReference type="PANTHER" id="PTHR38097">
    <property type="match status" value="1"/>
</dbReference>
<evidence type="ECO:0000256" key="1">
    <source>
        <dbReference type="ARBA" id="ARBA00004453"/>
    </source>
</evidence>
<proteinExistence type="inferred from homology"/>
<dbReference type="SMART" id="SM00528">
    <property type="entry name" value="HNS"/>
    <property type="match status" value="1"/>
</dbReference>
<gene>
    <name evidence="7" type="ORF">SAMN04490244_103128</name>
</gene>
<keyword evidence="8" id="KW-1185">Reference proteome</keyword>
<dbReference type="AlphaFoldDB" id="A0A1H9SBL2"/>
<dbReference type="Pfam" id="PF00816">
    <property type="entry name" value="Histone_HNS"/>
    <property type="match status" value="1"/>
</dbReference>
<evidence type="ECO:0000256" key="2">
    <source>
        <dbReference type="ARBA" id="ARBA00010610"/>
    </source>
</evidence>
<dbReference type="InterPro" id="IPR027444">
    <property type="entry name" value="H-NS_C_dom"/>
</dbReference>
<evidence type="ECO:0000313" key="7">
    <source>
        <dbReference type="EMBL" id="SER82426.1"/>
    </source>
</evidence>
<dbReference type="GO" id="GO:0003681">
    <property type="term" value="F:bent DNA binding"/>
    <property type="evidence" value="ECO:0007669"/>
    <property type="project" value="TreeGrafter"/>
</dbReference>
<dbReference type="GO" id="GO:0009295">
    <property type="term" value="C:nucleoid"/>
    <property type="evidence" value="ECO:0007669"/>
    <property type="project" value="UniProtKB-SubCell"/>
</dbReference>
<dbReference type="Proteomes" id="UP000198885">
    <property type="component" value="Unassembled WGS sequence"/>
</dbReference>
<keyword evidence="3" id="KW-0963">Cytoplasm</keyword>
<comment type="similarity">
    <text evidence="2">Belongs to the histone-like protein H-NS family.</text>
</comment>
<organism evidence="7 8">
    <name type="scientific">Tranquillimonas rosea</name>
    <dbReference type="NCBI Taxonomy" id="641238"/>
    <lineage>
        <taxon>Bacteria</taxon>
        <taxon>Pseudomonadati</taxon>
        <taxon>Pseudomonadota</taxon>
        <taxon>Alphaproteobacteria</taxon>
        <taxon>Rhodobacterales</taxon>
        <taxon>Roseobacteraceae</taxon>
        <taxon>Tranquillimonas</taxon>
    </lineage>
</organism>
<dbReference type="EMBL" id="FOGU01000003">
    <property type="protein sequence ID" value="SER82426.1"/>
    <property type="molecule type" value="Genomic_DNA"/>
</dbReference>
<feature type="domain" description="DNA-binding protein H-NS-like C-terminal" evidence="6">
    <location>
        <begin position="58"/>
        <end position="103"/>
    </location>
</feature>
<dbReference type="GO" id="GO:0032993">
    <property type="term" value="C:protein-DNA complex"/>
    <property type="evidence" value="ECO:0007669"/>
    <property type="project" value="TreeGrafter"/>
</dbReference>
<protein>
    <submittedName>
        <fullName evidence="7">DNA-binding protein H-NS</fullName>
    </submittedName>
</protein>
<dbReference type="GO" id="GO:0001217">
    <property type="term" value="F:DNA-binding transcription repressor activity"/>
    <property type="evidence" value="ECO:0007669"/>
    <property type="project" value="TreeGrafter"/>
</dbReference>
<evidence type="ECO:0000259" key="6">
    <source>
        <dbReference type="SMART" id="SM00528"/>
    </source>
</evidence>
<dbReference type="GO" id="GO:0005829">
    <property type="term" value="C:cytosol"/>
    <property type="evidence" value="ECO:0007669"/>
    <property type="project" value="TreeGrafter"/>
</dbReference>
<comment type="subcellular location">
    <subcellularLocation>
        <location evidence="1">Cytoplasm</location>
        <location evidence="1">Nucleoid</location>
    </subcellularLocation>
</comment>
<keyword evidence="4 7" id="KW-0238">DNA-binding</keyword>
<dbReference type="GO" id="GO:0003680">
    <property type="term" value="F:minor groove of adenine-thymine-rich DNA binding"/>
    <property type="evidence" value="ECO:0007669"/>
    <property type="project" value="TreeGrafter"/>
</dbReference>
<reference evidence="7 8" key="1">
    <citation type="submission" date="2016-10" db="EMBL/GenBank/DDBJ databases">
        <authorList>
            <person name="de Groot N.N."/>
        </authorList>
    </citation>
    <scope>NUCLEOTIDE SEQUENCE [LARGE SCALE GENOMIC DNA]</scope>
    <source>
        <strain evidence="7 8">DSM 23042</strain>
    </source>
</reference>
<feature type="region of interest" description="Disordered" evidence="5">
    <location>
        <begin position="56"/>
        <end position="83"/>
    </location>
</feature>
<dbReference type="SUPFAM" id="SSF81273">
    <property type="entry name" value="H-NS histone-like proteins"/>
    <property type="match status" value="1"/>
</dbReference>
<dbReference type="RefSeq" id="WP_092689978.1">
    <property type="nucleotide sequence ID" value="NZ_CBDDGO010000004.1"/>
</dbReference>
<dbReference type="Gene3D" id="4.10.430.10">
    <property type="entry name" value="Histone-like protein H-NS, C-terminal domain"/>
    <property type="match status" value="1"/>
</dbReference>
<evidence type="ECO:0000256" key="5">
    <source>
        <dbReference type="SAM" id="MobiDB-lite"/>
    </source>
</evidence>
<dbReference type="InterPro" id="IPR037150">
    <property type="entry name" value="H-NS_C_dom_sf"/>
</dbReference>
<dbReference type="STRING" id="641238.SAMN04490244_103128"/>
<dbReference type="GO" id="GO:0000976">
    <property type="term" value="F:transcription cis-regulatory region binding"/>
    <property type="evidence" value="ECO:0007669"/>
    <property type="project" value="TreeGrafter"/>
</dbReference>
<evidence type="ECO:0000256" key="4">
    <source>
        <dbReference type="ARBA" id="ARBA00023125"/>
    </source>
</evidence>
<dbReference type="PANTHER" id="PTHR38097:SF2">
    <property type="entry name" value="DNA-BINDING PROTEIN STPA"/>
    <property type="match status" value="1"/>
</dbReference>
<evidence type="ECO:0000313" key="8">
    <source>
        <dbReference type="Proteomes" id="UP000198885"/>
    </source>
</evidence>
<dbReference type="OrthoDB" id="5297879at2"/>
<sequence>MDRDLQSMSKKELEDLRAAVDKALKDYDARKKAEARKAAEEAAKVHGFSLDDLVSGKVTGAQKNPPKYRNPDDPKKTWTGRGRQPAWIKEALDSGRSLEDFRI</sequence>
<evidence type="ECO:0000256" key="3">
    <source>
        <dbReference type="ARBA" id="ARBA00022490"/>
    </source>
</evidence>
<name>A0A1H9SBL2_9RHOB</name>
<accession>A0A1H9SBL2</accession>